<accession>A0ABQ9UC19</accession>
<evidence type="ECO:0000256" key="1">
    <source>
        <dbReference type="SAM" id="MobiDB-lite"/>
    </source>
</evidence>
<gene>
    <name evidence="2" type="ORF">P7K49_028361</name>
</gene>
<proteinExistence type="predicted"/>
<evidence type="ECO:0000313" key="3">
    <source>
        <dbReference type="Proteomes" id="UP001266305"/>
    </source>
</evidence>
<reference evidence="2 3" key="1">
    <citation type="submission" date="2023-05" db="EMBL/GenBank/DDBJ databases">
        <title>B98-5 Cell Line De Novo Hybrid Assembly: An Optical Mapping Approach.</title>
        <authorList>
            <person name="Kananen K."/>
            <person name="Auerbach J.A."/>
            <person name="Kautto E."/>
            <person name="Blachly J.S."/>
        </authorList>
    </citation>
    <scope>NUCLEOTIDE SEQUENCE [LARGE SCALE GENOMIC DNA]</scope>
    <source>
        <strain evidence="2">B95-8</strain>
        <tissue evidence="2">Cell line</tissue>
    </source>
</reference>
<evidence type="ECO:0000313" key="2">
    <source>
        <dbReference type="EMBL" id="KAK2094623.1"/>
    </source>
</evidence>
<dbReference type="Proteomes" id="UP001266305">
    <property type="component" value="Unassembled WGS sequence"/>
</dbReference>
<feature type="non-terminal residue" evidence="2">
    <location>
        <position position="1"/>
    </location>
</feature>
<feature type="compositionally biased region" description="Basic and acidic residues" evidence="1">
    <location>
        <begin position="26"/>
        <end position="35"/>
    </location>
</feature>
<feature type="region of interest" description="Disordered" evidence="1">
    <location>
        <begin position="1"/>
        <end position="70"/>
    </location>
</feature>
<feature type="non-terminal residue" evidence="2">
    <location>
        <position position="70"/>
    </location>
</feature>
<feature type="compositionally biased region" description="Acidic residues" evidence="1">
    <location>
        <begin position="14"/>
        <end position="25"/>
    </location>
</feature>
<organism evidence="2 3">
    <name type="scientific">Saguinus oedipus</name>
    <name type="common">Cotton-top tamarin</name>
    <name type="synonym">Oedipomidas oedipus</name>
    <dbReference type="NCBI Taxonomy" id="9490"/>
    <lineage>
        <taxon>Eukaryota</taxon>
        <taxon>Metazoa</taxon>
        <taxon>Chordata</taxon>
        <taxon>Craniata</taxon>
        <taxon>Vertebrata</taxon>
        <taxon>Euteleostomi</taxon>
        <taxon>Mammalia</taxon>
        <taxon>Eutheria</taxon>
        <taxon>Euarchontoglires</taxon>
        <taxon>Primates</taxon>
        <taxon>Haplorrhini</taxon>
        <taxon>Platyrrhini</taxon>
        <taxon>Cebidae</taxon>
        <taxon>Callitrichinae</taxon>
        <taxon>Saguinus</taxon>
    </lineage>
</organism>
<comment type="caution">
    <text evidence="2">The sequence shown here is derived from an EMBL/GenBank/DDBJ whole genome shotgun (WGS) entry which is preliminary data.</text>
</comment>
<keyword evidence="3" id="KW-1185">Reference proteome</keyword>
<protein>
    <submittedName>
        <fullName evidence="2">Uncharacterized protein</fullName>
    </submittedName>
</protein>
<name>A0ABQ9UC19_SAGOE</name>
<sequence length="70" mass="7690">LGPVAGLAVGIGEKEEEEEEEEEERETDRQKESIRALKVPGVGETRDASTSRLPPPLRPAPQRDLARNSL</sequence>
<dbReference type="EMBL" id="JASSZA010000014">
    <property type="protein sequence ID" value="KAK2094623.1"/>
    <property type="molecule type" value="Genomic_DNA"/>
</dbReference>